<keyword evidence="2" id="KW-0645">Protease</keyword>
<keyword evidence="5" id="KW-1133">Transmembrane helix</keyword>
<evidence type="ECO:0000259" key="7">
    <source>
        <dbReference type="Pfam" id="PF10502"/>
    </source>
</evidence>
<evidence type="ECO:0000313" key="8">
    <source>
        <dbReference type="EMBL" id="KKU76171.1"/>
    </source>
</evidence>
<dbReference type="EMBL" id="LCOK01000030">
    <property type="protein sequence ID" value="KKU76171.1"/>
    <property type="molecule type" value="Genomic_DNA"/>
</dbReference>
<dbReference type="PANTHER" id="PTHR46041:SF2">
    <property type="entry name" value="MITOCHONDRIAL INNER MEMBRANE PROTEASE SUBUNIT 2"/>
    <property type="match status" value="1"/>
</dbReference>
<evidence type="ECO:0000256" key="2">
    <source>
        <dbReference type="ARBA" id="ARBA00022670"/>
    </source>
</evidence>
<evidence type="ECO:0000256" key="1">
    <source>
        <dbReference type="ARBA" id="ARBA00004167"/>
    </source>
</evidence>
<accession>A0A0G1T2Y8</accession>
<protein>
    <submittedName>
        <fullName evidence="8">Signal peptidase</fullName>
    </submittedName>
</protein>
<keyword evidence="3" id="KW-0812">Transmembrane</keyword>
<keyword evidence="4" id="KW-0378">Hydrolase</keyword>
<dbReference type="GO" id="GO:0004252">
    <property type="term" value="F:serine-type endopeptidase activity"/>
    <property type="evidence" value="ECO:0007669"/>
    <property type="project" value="InterPro"/>
</dbReference>
<dbReference type="Proteomes" id="UP000034682">
    <property type="component" value="Unassembled WGS sequence"/>
</dbReference>
<dbReference type="InterPro" id="IPR037730">
    <property type="entry name" value="IMP2"/>
</dbReference>
<gene>
    <name evidence="8" type="ORF">UY02_C0030G0010</name>
</gene>
<evidence type="ECO:0000256" key="3">
    <source>
        <dbReference type="ARBA" id="ARBA00022692"/>
    </source>
</evidence>
<feature type="domain" description="Peptidase S26" evidence="7">
    <location>
        <begin position="44"/>
        <end position="77"/>
    </location>
</feature>
<dbReference type="Gene3D" id="2.10.109.10">
    <property type="entry name" value="Umud Fragment, subunit A"/>
    <property type="match status" value="1"/>
</dbReference>
<comment type="subcellular location">
    <subcellularLocation>
        <location evidence="1">Membrane</location>
        <topology evidence="1">Single-pass membrane protein</topology>
    </subcellularLocation>
</comment>
<dbReference type="GO" id="GO:0016020">
    <property type="term" value="C:membrane"/>
    <property type="evidence" value="ECO:0007669"/>
    <property type="project" value="UniProtKB-SubCell"/>
</dbReference>
<dbReference type="SUPFAM" id="SSF51306">
    <property type="entry name" value="LexA/Signal peptidase"/>
    <property type="match status" value="1"/>
</dbReference>
<evidence type="ECO:0000256" key="6">
    <source>
        <dbReference type="ARBA" id="ARBA00023136"/>
    </source>
</evidence>
<organism evidence="8 9">
    <name type="scientific">Candidatus Giovannonibacteria bacterium GW2011_GWB1_47_6b</name>
    <dbReference type="NCBI Taxonomy" id="1618655"/>
    <lineage>
        <taxon>Bacteria</taxon>
        <taxon>Candidatus Giovannoniibacteriota</taxon>
    </lineage>
</organism>
<dbReference type="AlphaFoldDB" id="A0A0G1T2Y8"/>
<proteinExistence type="predicted"/>
<dbReference type="Pfam" id="PF10502">
    <property type="entry name" value="Peptidase_S26"/>
    <property type="match status" value="1"/>
</dbReference>
<dbReference type="InterPro" id="IPR036286">
    <property type="entry name" value="LexA/Signal_pep-like_sf"/>
</dbReference>
<name>A0A0G1T2Y8_9BACT</name>
<dbReference type="GO" id="GO:0006465">
    <property type="term" value="P:signal peptide processing"/>
    <property type="evidence" value="ECO:0007669"/>
    <property type="project" value="InterPro"/>
</dbReference>
<evidence type="ECO:0000256" key="5">
    <source>
        <dbReference type="ARBA" id="ARBA00022989"/>
    </source>
</evidence>
<dbReference type="PANTHER" id="PTHR46041">
    <property type="entry name" value="MITOCHONDRIAL INNER MEMBRANE PROTEASE SUBUNIT 2"/>
    <property type="match status" value="1"/>
</dbReference>
<sequence length="81" mass="9063">MAPSVSDGDVVFASSLFHPRPGDIAIVRDPLDAERLLIKRIVRIEKENCWVEGDNKGLSCDSRQFGYIPLHLVLGRAWNMA</sequence>
<dbReference type="InterPro" id="IPR019533">
    <property type="entry name" value="Peptidase_S26"/>
</dbReference>
<evidence type="ECO:0000313" key="9">
    <source>
        <dbReference type="Proteomes" id="UP000034682"/>
    </source>
</evidence>
<comment type="caution">
    <text evidence="8">The sequence shown here is derived from an EMBL/GenBank/DDBJ whole genome shotgun (WGS) entry which is preliminary data.</text>
</comment>
<evidence type="ECO:0000256" key="4">
    <source>
        <dbReference type="ARBA" id="ARBA00022801"/>
    </source>
</evidence>
<keyword evidence="6" id="KW-0472">Membrane</keyword>
<reference evidence="8 9" key="1">
    <citation type="journal article" date="2015" name="Nature">
        <title>rRNA introns, odd ribosomes, and small enigmatic genomes across a large radiation of phyla.</title>
        <authorList>
            <person name="Brown C.T."/>
            <person name="Hug L.A."/>
            <person name="Thomas B.C."/>
            <person name="Sharon I."/>
            <person name="Castelle C.J."/>
            <person name="Singh A."/>
            <person name="Wilkins M.J."/>
            <person name="Williams K.H."/>
            <person name="Banfield J.F."/>
        </authorList>
    </citation>
    <scope>NUCLEOTIDE SEQUENCE [LARGE SCALE GENOMIC DNA]</scope>
</reference>
<dbReference type="CDD" id="cd06530">
    <property type="entry name" value="S26_SPase_I"/>
    <property type="match status" value="1"/>
</dbReference>